<evidence type="ECO:0000313" key="2">
    <source>
        <dbReference type="Proteomes" id="UP000053593"/>
    </source>
</evidence>
<dbReference type="Proteomes" id="UP000053593">
    <property type="component" value="Unassembled WGS sequence"/>
</dbReference>
<keyword evidence="2" id="KW-1185">Reference proteome</keyword>
<dbReference type="HOGENOM" id="CLU_2694481_0_0_1"/>
<accession>A0A0D0CCF6</accession>
<reference evidence="1 2" key="1">
    <citation type="submission" date="2014-04" db="EMBL/GenBank/DDBJ databases">
        <title>Evolutionary Origins and Diversification of the Mycorrhizal Mutualists.</title>
        <authorList>
            <consortium name="DOE Joint Genome Institute"/>
            <consortium name="Mycorrhizal Genomics Consortium"/>
            <person name="Kohler A."/>
            <person name="Kuo A."/>
            <person name="Nagy L.G."/>
            <person name="Floudas D."/>
            <person name="Copeland A."/>
            <person name="Barry K.W."/>
            <person name="Cichocki N."/>
            <person name="Veneault-Fourrey C."/>
            <person name="LaButti K."/>
            <person name="Lindquist E.A."/>
            <person name="Lipzen A."/>
            <person name="Lundell T."/>
            <person name="Morin E."/>
            <person name="Murat C."/>
            <person name="Riley R."/>
            <person name="Ohm R."/>
            <person name="Sun H."/>
            <person name="Tunlid A."/>
            <person name="Henrissat B."/>
            <person name="Grigoriev I.V."/>
            <person name="Hibbett D.S."/>
            <person name="Martin F."/>
        </authorList>
    </citation>
    <scope>NUCLEOTIDE SEQUENCE [LARGE SCALE GENOMIC DNA]</scope>
    <source>
        <strain evidence="1 2">FD-317 M1</strain>
    </source>
</reference>
<sequence>MDGDLCDRQNELGLTPLEGVEEKTNVMLCAALPYEDSDYEIVTAEYVLKQVVNDETVEGLSVCDYIMQRMFGIY</sequence>
<name>A0A0D0CCF6_9AGAR</name>
<dbReference type="AlphaFoldDB" id="A0A0D0CCF6"/>
<evidence type="ECO:0000313" key="1">
    <source>
        <dbReference type="EMBL" id="KIK60194.1"/>
    </source>
</evidence>
<gene>
    <name evidence="1" type="ORF">GYMLUDRAFT_43941</name>
</gene>
<dbReference type="OrthoDB" id="508139at2759"/>
<organism evidence="1 2">
    <name type="scientific">Collybiopsis luxurians FD-317 M1</name>
    <dbReference type="NCBI Taxonomy" id="944289"/>
    <lineage>
        <taxon>Eukaryota</taxon>
        <taxon>Fungi</taxon>
        <taxon>Dikarya</taxon>
        <taxon>Basidiomycota</taxon>
        <taxon>Agaricomycotina</taxon>
        <taxon>Agaricomycetes</taxon>
        <taxon>Agaricomycetidae</taxon>
        <taxon>Agaricales</taxon>
        <taxon>Marasmiineae</taxon>
        <taxon>Omphalotaceae</taxon>
        <taxon>Collybiopsis</taxon>
        <taxon>Collybiopsis luxurians</taxon>
    </lineage>
</organism>
<dbReference type="EMBL" id="KN834776">
    <property type="protein sequence ID" value="KIK60194.1"/>
    <property type="molecule type" value="Genomic_DNA"/>
</dbReference>
<protein>
    <submittedName>
        <fullName evidence="1">Uncharacterized protein</fullName>
    </submittedName>
</protein>
<proteinExistence type="predicted"/>
<feature type="non-terminal residue" evidence="1">
    <location>
        <position position="74"/>
    </location>
</feature>